<dbReference type="Proteomes" id="UP001358586">
    <property type="component" value="Chromosome 1"/>
</dbReference>
<proteinExistence type="predicted"/>
<evidence type="ECO:0000313" key="2">
    <source>
        <dbReference type="Proteomes" id="UP001358586"/>
    </source>
</evidence>
<gene>
    <name evidence="1" type="ORF">PVK06_002024</name>
</gene>
<evidence type="ECO:0000313" key="1">
    <source>
        <dbReference type="EMBL" id="KAK5845798.1"/>
    </source>
</evidence>
<accession>A0ABR0R3V7</accession>
<organism evidence="1 2">
    <name type="scientific">Gossypium arboreum</name>
    <name type="common">Tree cotton</name>
    <name type="synonym">Gossypium nanking</name>
    <dbReference type="NCBI Taxonomy" id="29729"/>
    <lineage>
        <taxon>Eukaryota</taxon>
        <taxon>Viridiplantae</taxon>
        <taxon>Streptophyta</taxon>
        <taxon>Embryophyta</taxon>
        <taxon>Tracheophyta</taxon>
        <taxon>Spermatophyta</taxon>
        <taxon>Magnoliopsida</taxon>
        <taxon>eudicotyledons</taxon>
        <taxon>Gunneridae</taxon>
        <taxon>Pentapetalae</taxon>
        <taxon>rosids</taxon>
        <taxon>malvids</taxon>
        <taxon>Malvales</taxon>
        <taxon>Malvaceae</taxon>
        <taxon>Malvoideae</taxon>
        <taxon>Gossypium</taxon>
    </lineage>
</organism>
<name>A0ABR0R3V7_GOSAR</name>
<protein>
    <submittedName>
        <fullName evidence="1">Uncharacterized protein</fullName>
    </submittedName>
</protein>
<keyword evidence="2" id="KW-1185">Reference proteome</keyword>
<dbReference type="EMBL" id="JARKNE010000001">
    <property type="protein sequence ID" value="KAK5845798.1"/>
    <property type="molecule type" value="Genomic_DNA"/>
</dbReference>
<reference evidence="1 2" key="1">
    <citation type="submission" date="2023-03" db="EMBL/GenBank/DDBJ databases">
        <title>WGS of Gossypium arboreum.</title>
        <authorList>
            <person name="Yu D."/>
        </authorList>
    </citation>
    <scope>NUCLEOTIDE SEQUENCE [LARGE SCALE GENOMIC DNA]</scope>
    <source>
        <tissue evidence="1">Leaf</tissue>
    </source>
</reference>
<comment type="caution">
    <text evidence="1">The sequence shown here is derived from an EMBL/GenBank/DDBJ whole genome shotgun (WGS) entry which is preliminary data.</text>
</comment>
<sequence>MAKEAAVDPIELPLGPITRSRAKKFREALLSYIDRAWIEEVAGLIDYSWSSTTCVPCSHQLNQLARHWMALKEINVFEAELKTKLLFSFFQKPLREEQWPQAHSH</sequence>